<dbReference type="EMBL" id="JAGSGD010000001">
    <property type="protein sequence ID" value="MBR7620894.1"/>
    <property type="molecule type" value="Genomic_DNA"/>
</dbReference>
<evidence type="ECO:0000313" key="1">
    <source>
        <dbReference type="EMBL" id="MBR7620894.1"/>
    </source>
</evidence>
<organism evidence="1 2">
    <name type="scientific">Phenylobacterium glaciei</name>
    <dbReference type="NCBI Taxonomy" id="2803784"/>
    <lineage>
        <taxon>Bacteria</taxon>
        <taxon>Pseudomonadati</taxon>
        <taxon>Pseudomonadota</taxon>
        <taxon>Alphaproteobacteria</taxon>
        <taxon>Caulobacterales</taxon>
        <taxon>Caulobacteraceae</taxon>
        <taxon>Phenylobacterium</taxon>
    </lineage>
</organism>
<sequence length="126" mass="14621">MLFLMNDVVLNLDGMTMTPKITNRRFRDLPFNAVSRLGQELYAESPLLHHRRPQRAKRLALLIMAKAPAINAAQFTAPYFGCAPEEVTMRYLNVDFEIMARLAKRQEEGETDKIWTDRQVWKRLAA</sequence>
<evidence type="ECO:0000313" key="2">
    <source>
        <dbReference type="Proteomes" id="UP000622580"/>
    </source>
</evidence>
<comment type="caution">
    <text evidence="1">The sequence shown here is derived from an EMBL/GenBank/DDBJ whole genome shotgun (WGS) entry which is preliminary data.</text>
</comment>
<accession>A0A941D3W9</accession>
<proteinExistence type="predicted"/>
<keyword evidence="2" id="KW-1185">Reference proteome</keyword>
<gene>
    <name evidence="1" type="ORF">JKL49_15975</name>
</gene>
<dbReference type="AlphaFoldDB" id="A0A941D3W9"/>
<dbReference type="RefSeq" id="WP_215341612.1">
    <property type="nucleotide sequence ID" value="NZ_JAGSGD010000001.1"/>
</dbReference>
<protein>
    <submittedName>
        <fullName evidence="1">Uncharacterized protein</fullName>
    </submittedName>
</protein>
<reference evidence="1" key="1">
    <citation type="submission" date="2021-04" db="EMBL/GenBank/DDBJ databases">
        <title>Draft genome assembly of strain Phenylobacterium sp. 20VBR1 using MiniION and Illumina platforms.</title>
        <authorList>
            <person name="Thomas F.A."/>
            <person name="Krishnan K.P."/>
            <person name="Sinha R.K."/>
        </authorList>
    </citation>
    <scope>NUCLEOTIDE SEQUENCE</scope>
    <source>
        <strain evidence="1">20VBR1</strain>
    </source>
</reference>
<name>A0A941D3W9_9CAUL</name>
<dbReference type="Proteomes" id="UP000622580">
    <property type="component" value="Unassembled WGS sequence"/>
</dbReference>